<organism evidence="3 4">
    <name type="scientific">Fraxinus pennsylvanica</name>
    <dbReference type="NCBI Taxonomy" id="56036"/>
    <lineage>
        <taxon>Eukaryota</taxon>
        <taxon>Viridiplantae</taxon>
        <taxon>Streptophyta</taxon>
        <taxon>Embryophyta</taxon>
        <taxon>Tracheophyta</taxon>
        <taxon>Spermatophyta</taxon>
        <taxon>Magnoliopsida</taxon>
        <taxon>eudicotyledons</taxon>
        <taxon>Gunneridae</taxon>
        <taxon>Pentapetalae</taxon>
        <taxon>asterids</taxon>
        <taxon>lamiids</taxon>
        <taxon>Lamiales</taxon>
        <taxon>Oleaceae</taxon>
        <taxon>Oleeae</taxon>
        <taxon>Fraxinus</taxon>
    </lineage>
</organism>
<sequence length="187" mass="20629">MIWTSCRDSYCKPEDSLYHSNPIKDGTDSVGGTGIKIQLRQPRNRQISGTAHGTASRRIHLLMERGPQSICTDKSVDDSSTEGQDSAVMEAGKDIDRTSKVPEPEGRIPNEKMDTAQTCNSRLQLLTEHGNENGCAKMGSFVLSKSLFAPRGAHHLTVYAVCSYLIIIMSIVFLGLWKWPSLHSVHS</sequence>
<keyword evidence="4" id="KW-1185">Reference proteome</keyword>
<reference evidence="3" key="1">
    <citation type="submission" date="2023-05" db="EMBL/GenBank/DDBJ databases">
        <authorList>
            <person name="Huff M."/>
        </authorList>
    </citation>
    <scope>NUCLEOTIDE SEQUENCE</scope>
</reference>
<evidence type="ECO:0000256" key="2">
    <source>
        <dbReference type="SAM" id="Phobius"/>
    </source>
</evidence>
<protein>
    <submittedName>
        <fullName evidence="3">Uncharacterized protein</fullName>
    </submittedName>
</protein>
<accession>A0AAD2AG83</accession>
<keyword evidence="2" id="KW-1133">Transmembrane helix</keyword>
<dbReference type="EMBL" id="OU503056">
    <property type="protein sequence ID" value="CAI9785556.1"/>
    <property type="molecule type" value="Genomic_DNA"/>
</dbReference>
<dbReference type="AlphaFoldDB" id="A0AAD2AG83"/>
<evidence type="ECO:0000256" key="1">
    <source>
        <dbReference type="SAM" id="MobiDB-lite"/>
    </source>
</evidence>
<keyword evidence="2" id="KW-0472">Membrane</keyword>
<proteinExistence type="predicted"/>
<feature type="transmembrane region" description="Helical" evidence="2">
    <location>
        <begin position="156"/>
        <end position="177"/>
    </location>
</feature>
<gene>
    <name evidence="3" type="ORF">FPE_LOCUS32986</name>
</gene>
<name>A0AAD2AG83_9LAMI</name>
<feature type="compositionally biased region" description="Basic and acidic residues" evidence="1">
    <location>
        <begin position="91"/>
        <end position="112"/>
    </location>
</feature>
<feature type="region of interest" description="Disordered" evidence="1">
    <location>
        <begin position="70"/>
        <end position="112"/>
    </location>
</feature>
<dbReference type="Proteomes" id="UP000834106">
    <property type="component" value="Chromosome 21"/>
</dbReference>
<keyword evidence="2" id="KW-0812">Transmembrane</keyword>
<evidence type="ECO:0000313" key="3">
    <source>
        <dbReference type="EMBL" id="CAI9785556.1"/>
    </source>
</evidence>
<evidence type="ECO:0000313" key="4">
    <source>
        <dbReference type="Proteomes" id="UP000834106"/>
    </source>
</evidence>